<evidence type="ECO:0000256" key="1">
    <source>
        <dbReference type="ARBA" id="ARBA00004141"/>
    </source>
</evidence>
<dbReference type="GO" id="GO:0016887">
    <property type="term" value="F:ATP hydrolysis activity"/>
    <property type="evidence" value="ECO:0007669"/>
    <property type="project" value="InterPro"/>
</dbReference>
<feature type="transmembrane region" description="Helical" evidence="8">
    <location>
        <begin position="356"/>
        <end position="377"/>
    </location>
</feature>
<dbReference type="PANTHER" id="PTHR19241">
    <property type="entry name" value="ATP-BINDING CASSETTE TRANSPORTER"/>
    <property type="match status" value="1"/>
</dbReference>
<feature type="domain" description="ABC transporter" evidence="9">
    <location>
        <begin position="15"/>
        <end position="265"/>
    </location>
</feature>
<dbReference type="GO" id="GO:0005524">
    <property type="term" value="F:ATP binding"/>
    <property type="evidence" value="ECO:0007669"/>
    <property type="project" value="UniProtKB-KW"/>
</dbReference>
<evidence type="ECO:0000313" key="10">
    <source>
        <dbReference type="EMBL" id="CAD9130113.1"/>
    </source>
</evidence>
<feature type="transmembrane region" description="Helical" evidence="8">
    <location>
        <begin position="430"/>
        <end position="458"/>
    </location>
</feature>
<feature type="transmembrane region" description="Helical" evidence="8">
    <location>
        <begin position="389"/>
        <end position="410"/>
    </location>
</feature>
<dbReference type="InterPro" id="IPR043926">
    <property type="entry name" value="ABCG_dom"/>
</dbReference>
<keyword evidence="2" id="KW-0813">Transport</keyword>
<dbReference type="InterPro" id="IPR027417">
    <property type="entry name" value="P-loop_NTPase"/>
</dbReference>
<keyword evidence="5" id="KW-0067">ATP-binding</keyword>
<evidence type="ECO:0000256" key="2">
    <source>
        <dbReference type="ARBA" id="ARBA00022448"/>
    </source>
</evidence>
<evidence type="ECO:0000256" key="8">
    <source>
        <dbReference type="SAM" id="Phobius"/>
    </source>
</evidence>
<dbReference type="Pfam" id="PF19055">
    <property type="entry name" value="ABC2_membrane_7"/>
    <property type="match status" value="1"/>
</dbReference>
<dbReference type="GO" id="GO:0016020">
    <property type="term" value="C:membrane"/>
    <property type="evidence" value="ECO:0007669"/>
    <property type="project" value="UniProtKB-SubCell"/>
</dbReference>
<evidence type="ECO:0000259" key="9">
    <source>
        <dbReference type="PROSITE" id="PS50893"/>
    </source>
</evidence>
<comment type="subcellular location">
    <subcellularLocation>
        <location evidence="1">Membrane</location>
        <topology evidence="1">Multi-pass membrane protein</topology>
    </subcellularLocation>
</comment>
<keyword evidence="7 8" id="KW-0472">Membrane</keyword>
<evidence type="ECO:0000256" key="3">
    <source>
        <dbReference type="ARBA" id="ARBA00022692"/>
    </source>
</evidence>
<evidence type="ECO:0000256" key="4">
    <source>
        <dbReference type="ARBA" id="ARBA00022741"/>
    </source>
</evidence>
<dbReference type="GO" id="GO:0140359">
    <property type="term" value="F:ABC-type transporter activity"/>
    <property type="evidence" value="ECO:0007669"/>
    <property type="project" value="InterPro"/>
</dbReference>
<dbReference type="Pfam" id="PF01061">
    <property type="entry name" value="ABC2_membrane"/>
    <property type="match status" value="1"/>
</dbReference>
<dbReference type="InterPro" id="IPR003593">
    <property type="entry name" value="AAA+_ATPase"/>
</dbReference>
<proteinExistence type="predicted"/>
<dbReference type="InterPro" id="IPR003439">
    <property type="entry name" value="ABC_transporter-like_ATP-bd"/>
</dbReference>
<dbReference type="PROSITE" id="PS50893">
    <property type="entry name" value="ABC_TRANSPORTER_2"/>
    <property type="match status" value="1"/>
</dbReference>
<dbReference type="EMBL" id="HBGF01032860">
    <property type="protein sequence ID" value="CAD9130113.1"/>
    <property type="molecule type" value="Transcribed_RNA"/>
</dbReference>
<feature type="transmembrane region" description="Helical" evidence="8">
    <location>
        <begin position="581"/>
        <end position="605"/>
    </location>
</feature>
<dbReference type="SUPFAM" id="SSF52540">
    <property type="entry name" value="P-loop containing nucleoside triphosphate hydrolases"/>
    <property type="match status" value="1"/>
</dbReference>
<organism evidence="10">
    <name type="scientific">Neobodo designis</name>
    <name type="common">Flagellated protozoan</name>
    <name type="synonym">Bodo designis</name>
    <dbReference type="NCBI Taxonomy" id="312471"/>
    <lineage>
        <taxon>Eukaryota</taxon>
        <taxon>Discoba</taxon>
        <taxon>Euglenozoa</taxon>
        <taxon>Kinetoplastea</taxon>
        <taxon>Metakinetoplastina</taxon>
        <taxon>Neobodonida</taxon>
        <taxon>Neobodo</taxon>
    </lineage>
</organism>
<protein>
    <recommendedName>
        <fullName evidence="9">ABC transporter domain-containing protein</fullName>
    </recommendedName>
</protein>
<accession>A0A7S1MF97</accession>
<dbReference type="Pfam" id="PF00005">
    <property type="entry name" value="ABC_tran"/>
    <property type="match status" value="1"/>
</dbReference>
<feature type="transmembrane region" description="Helical" evidence="8">
    <location>
        <begin position="497"/>
        <end position="517"/>
    </location>
</feature>
<dbReference type="SMART" id="SM00382">
    <property type="entry name" value="AAA"/>
    <property type="match status" value="1"/>
</dbReference>
<dbReference type="AlphaFoldDB" id="A0A7S1MF97"/>
<reference evidence="10" key="1">
    <citation type="submission" date="2021-01" db="EMBL/GenBank/DDBJ databases">
        <authorList>
            <person name="Corre E."/>
            <person name="Pelletier E."/>
            <person name="Niang G."/>
            <person name="Scheremetjew M."/>
            <person name="Finn R."/>
            <person name="Kale V."/>
            <person name="Holt S."/>
            <person name="Cochrane G."/>
            <person name="Meng A."/>
            <person name="Brown T."/>
            <person name="Cohen L."/>
        </authorList>
    </citation>
    <scope>NUCLEOTIDE SEQUENCE</scope>
    <source>
        <strain evidence="10">CCAP 1951/1</strain>
    </source>
</reference>
<keyword evidence="6 8" id="KW-1133">Transmembrane helix</keyword>
<dbReference type="Gene3D" id="3.40.50.300">
    <property type="entry name" value="P-loop containing nucleotide triphosphate hydrolases"/>
    <property type="match status" value="1"/>
</dbReference>
<keyword evidence="4" id="KW-0547">Nucleotide-binding</keyword>
<dbReference type="InterPro" id="IPR013525">
    <property type="entry name" value="ABC2_TM"/>
</dbReference>
<name>A0A7S1MF97_NEODS</name>
<keyword evidence="3 8" id="KW-0812">Transmembrane</keyword>
<evidence type="ECO:0000256" key="5">
    <source>
        <dbReference type="ARBA" id="ARBA00022840"/>
    </source>
</evidence>
<gene>
    <name evidence="10" type="ORF">NDES1114_LOCUS22006</name>
</gene>
<evidence type="ECO:0000256" key="7">
    <source>
        <dbReference type="ARBA" id="ARBA00023136"/>
    </source>
</evidence>
<sequence>MSTPLDPKDHPSVDLTWSNLRYTVTVTGEDGKPAKKPLLKGVSGTARRCRSLAVMGPSGAGKSTFLNAVAGRLAVNEQQTLEGDAYLNDVLFLARYKPLVSFVAQDDIVMGKDTPREALTFSYRLRSGAPAAEATEAVNAMLERLSLTNCADTLLGIPGLIKGVSGGEKKRTNIGSELINNPMILLLDEPTTGLDSVNALRVGKLLRTLTHEEQRTVICTIHSPSSELYDVFDDVLLLADGHVVYHGATSDAPKYFAAVGHPVPPRVNPSEHFMKVLQLPAEQIAELAAAWRKYTDSAEGRGENLSQHRAPAPADVRLADPEFDRLLNHQVVGAGTELALLTGRAWRTTMRDPAGVFGRLVQTLFFAVLLALFYANLDTTDNGVNDRAGVLFMQVMNLTFMNVMSALAVFPPERAVFLQEQSSSMYSAGLYYVAKVIAELPLNLAYPTLYVIITYFSWDLAPGATAFFNHYAIALAVSYCGNAFGLWAAAMFPSTEIAMTLTPLFLMPMMLVGGLFANTERLEPGWVWLNYISFPRYAYKAFFVNEFTHMDNLCPAGNCRYTSGDEVIKVFGFDKDVVDTVWFNIVMLLVMMLVLRVLGALGLALQGRKTRSRLVFEENYRKGHKNSSDTVEMEPVAATSS</sequence>
<feature type="transmembrane region" description="Helical" evidence="8">
    <location>
        <begin position="470"/>
        <end position="490"/>
    </location>
</feature>
<evidence type="ECO:0000256" key="6">
    <source>
        <dbReference type="ARBA" id="ARBA00022989"/>
    </source>
</evidence>